<keyword evidence="2" id="KW-0805">Transcription regulation</keyword>
<dbReference type="PATRIC" id="fig|443610.3.peg.763"/>
<dbReference type="PROSITE" id="PS50931">
    <property type="entry name" value="HTH_LYSR"/>
    <property type="match status" value="1"/>
</dbReference>
<comment type="similarity">
    <text evidence="1">Belongs to the LysR transcriptional regulatory family.</text>
</comment>
<dbReference type="EMBL" id="JZEX01000116">
    <property type="protein sequence ID" value="KKB11481.1"/>
    <property type="molecule type" value="Genomic_DNA"/>
</dbReference>
<dbReference type="Gene3D" id="1.10.10.10">
    <property type="entry name" value="Winged helix-like DNA-binding domain superfamily/Winged helix DNA-binding domain"/>
    <property type="match status" value="1"/>
</dbReference>
<reference evidence="6 7" key="1">
    <citation type="submission" date="2015-03" db="EMBL/GenBank/DDBJ databases">
        <authorList>
            <person name="Hassan Y.I."/>
            <person name="Lepp D."/>
            <person name="Li X.-Z."/>
            <person name="Zhou T."/>
        </authorList>
    </citation>
    <scope>NUCLEOTIDE SEQUENCE [LARGE SCALE GENOMIC DNA]</scope>
    <source>
        <strain evidence="6 7">BD-c194</strain>
    </source>
</reference>
<evidence type="ECO:0000313" key="6">
    <source>
        <dbReference type="EMBL" id="KKB11481.1"/>
    </source>
</evidence>
<proteinExistence type="inferred from homology"/>
<dbReference type="InterPro" id="IPR000847">
    <property type="entry name" value="LysR_HTH_N"/>
</dbReference>
<dbReference type="Pfam" id="PF00126">
    <property type="entry name" value="HTH_1"/>
    <property type="match status" value="1"/>
</dbReference>
<dbReference type="GO" id="GO:0043565">
    <property type="term" value="F:sequence-specific DNA binding"/>
    <property type="evidence" value="ECO:0007669"/>
    <property type="project" value="TreeGrafter"/>
</dbReference>
<gene>
    <name evidence="6" type="ORF">VE25_12610</name>
</gene>
<sequence length="307" mass="32762">MDLNDIAVFNRVAESGSFSAAARELGLPRATVSRVVARLEAAIGAQLLYRTTRRVELTELGRAYHEATAEGLGLIGAAGEAVMAARAEPTGLLRVAAPINFGTMSLIPWISEFLERHEKVRISLRLVDQHVDPLAERLDIAILAGRQPDSSHLSRRLAVSSLILVASPGYVERRGMPDGLEAAGAHDFVLFTSDRGSETWVLDGPKGQVEVTVSGRINVQGPHAELSAALYGLGIALLPAAVTTPYIETGELVQVLPGFGRQGGMITAVFPANRHQPAALRAFLDFLVAKTAEKPPARPFLAGRAAR</sequence>
<keyword evidence="4" id="KW-0804">Transcription</keyword>
<evidence type="ECO:0000256" key="3">
    <source>
        <dbReference type="ARBA" id="ARBA00023125"/>
    </source>
</evidence>
<evidence type="ECO:0000259" key="5">
    <source>
        <dbReference type="PROSITE" id="PS50931"/>
    </source>
</evidence>
<dbReference type="InterPro" id="IPR036390">
    <property type="entry name" value="WH_DNA-bd_sf"/>
</dbReference>
<dbReference type="InterPro" id="IPR005119">
    <property type="entry name" value="LysR_subst-bd"/>
</dbReference>
<dbReference type="AlphaFoldDB" id="A0A0F5FRJ2"/>
<name>A0A0F5FRJ2_9HYPH</name>
<dbReference type="SUPFAM" id="SSF46785">
    <property type="entry name" value="Winged helix' DNA-binding domain"/>
    <property type="match status" value="1"/>
</dbReference>
<accession>A0A0F5FRJ2</accession>
<comment type="caution">
    <text evidence="6">The sequence shown here is derived from an EMBL/GenBank/DDBJ whole genome shotgun (WGS) entry which is preliminary data.</text>
</comment>
<dbReference type="Pfam" id="PF03466">
    <property type="entry name" value="LysR_substrate"/>
    <property type="match status" value="1"/>
</dbReference>
<dbReference type="PANTHER" id="PTHR30537:SF5">
    <property type="entry name" value="HTH-TYPE TRANSCRIPTIONAL ACTIVATOR TTDR-RELATED"/>
    <property type="match status" value="1"/>
</dbReference>
<evidence type="ECO:0000256" key="2">
    <source>
        <dbReference type="ARBA" id="ARBA00023015"/>
    </source>
</evidence>
<dbReference type="InterPro" id="IPR058163">
    <property type="entry name" value="LysR-type_TF_proteobact-type"/>
</dbReference>
<evidence type="ECO:0000256" key="1">
    <source>
        <dbReference type="ARBA" id="ARBA00009437"/>
    </source>
</evidence>
<dbReference type="SUPFAM" id="SSF53850">
    <property type="entry name" value="Periplasmic binding protein-like II"/>
    <property type="match status" value="1"/>
</dbReference>
<dbReference type="GO" id="GO:0003700">
    <property type="term" value="F:DNA-binding transcription factor activity"/>
    <property type="evidence" value="ECO:0007669"/>
    <property type="project" value="InterPro"/>
</dbReference>
<evidence type="ECO:0000313" key="7">
    <source>
        <dbReference type="Proteomes" id="UP000033632"/>
    </source>
</evidence>
<keyword evidence="3" id="KW-0238">DNA-binding</keyword>
<feature type="domain" description="HTH lysR-type" evidence="5">
    <location>
        <begin position="1"/>
        <end position="58"/>
    </location>
</feature>
<dbReference type="Proteomes" id="UP000033632">
    <property type="component" value="Unassembled WGS sequence"/>
</dbReference>
<dbReference type="STRING" id="443610.VE25_12610"/>
<dbReference type="CDD" id="cd08422">
    <property type="entry name" value="PBP2_CrgA_like"/>
    <property type="match status" value="1"/>
</dbReference>
<keyword evidence="7" id="KW-1185">Reference proteome</keyword>
<protein>
    <recommendedName>
        <fullName evidence="5">HTH lysR-type domain-containing protein</fullName>
    </recommendedName>
</protein>
<organism evidence="6 7">
    <name type="scientific">Devosia geojensis</name>
    <dbReference type="NCBI Taxonomy" id="443610"/>
    <lineage>
        <taxon>Bacteria</taxon>
        <taxon>Pseudomonadati</taxon>
        <taxon>Pseudomonadota</taxon>
        <taxon>Alphaproteobacteria</taxon>
        <taxon>Hyphomicrobiales</taxon>
        <taxon>Devosiaceae</taxon>
        <taxon>Devosia</taxon>
    </lineage>
</organism>
<dbReference type="FunFam" id="1.10.10.10:FF:000001">
    <property type="entry name" value="LysR family transcriptional regulator"/>
    <property type="match status" value="1"/>
</dbReference>
<dbReference type="Gene3D" id="3.40.190.290">
    <property type="match status" value="1"/>
</dbReference>
<dbReference type="InterPro" id="IPR036388">
    <property type="entry name" value="WH-like_DNA-bd_sf"/>
</dbReference>
<dbReference type="PANTHER" id="PTHR30537">
    <property type="entry name" value="HTH-TYPE TRANSCRIPTIONAL REGULATOR"/>
    <property type="match status" value="1"/>
</dbReference>
<dbReference type="GO" id="GO:0006351">
    <property type="term" value="P:DNA-templated transcription"/>
    <property type="evidence" value="ECO:0007669"/>
    <property type="project" value="TreeGrafter"/>
</dbReference>
<evidence type="ECO:0000256" key="4">
    <source>
        <dbReference type="ARBA" id="ARBA00023163"/>
    </source>
</evidence>